<dbReference type="PANTHER" id="PTHR46210:SF1">
    <property type="entry name" value="FHA DOMAIN-CONTAINING PROTEIN"/>
    <property type="match status" value="1"/>
</dbReference>
<feature type="domain" description="FHA" evidence="5">
    <location>
        <begin position="292"/>
        <end position="346"/>
    </location>
</feature>
<dbReference type="InParanoid" id="A0CW74"/>
<feature type="domain" description="RING-CH-type" evidence="6">
    <location>
        <begin position="169"/>
        <end position="245"/>
    </location>
</feature>
<organism evidence="7 8">
    <name type="scientific">Paramecium tetraurelia</name>
    <dbReference type="NCBI Taxonomy" id="5888"/>
    <lineage>
        <taxon>Eukaryota</taxon>
        <taxon>Sar</taxon>
        <taxon>Alveolata</taxon>
        <taxon>Ciliophora</taxon>
        <taxon>Intramacronucleata</taxon>
        <taxon>Oligohymenophorea</taxon>
        <taxon>Peniculida</taxon>
        <taxon>Parameciidae</taxon>
        <taxon>Paramecium</taxon>
    </lineage>
</organism>
<dbReference type="CDD" id="cd00060">
    <property type="entry name" value="FHA"/>
    <property type="match status" value="1"/>
</dbReference>
<dbReference type="GO" id="GO:0008270">
    <property type="term" value="F:zinc ion binding"/>
    <property type="evidence" value="ECO:0007669"/>
    <property type="project" value="UniProtKB-KW"/>
</dbReference>
<dbReference type="InterPro" id="IPR000253">
    <property type="entry name" value="FHA_dom"/>
</dbReference>
<dbReference type="GeneID" id="5028223"/>
<dbReference type="OMA" id="EANQFQS"/>
<dbReference type="AlphaFoldDB" id="A0CW74"/>
<dbReference type="KEGG" id="ptm:GSPATT00001243001"/>
<accession>A0CW74</accession>
<evidence type="ECO:0000259" key="6">
    <source>
        <dbReference type="PROSITE" id="PS51292"/>
    </source>
</evidence>
<gene>
    <name evidence="7" type="ORF">GSPATT00001243001</name>
</gene>
<dbReference type="EMBL" id="CT868207">
    <property type="protein sequence ID" value="CAK75041.1"/>
    <property type="molecule type" value="Genomic_DNA"/>
</dbReference>
<keyword evidence="3" id="KW-0862">Zinc</keyword>
<dbReference type="Proteomes" id="UP000000600">
    <property type="component" value="Unassembled WGS sequence"/>
</dbReference>
<keyword evidence="8" id="KW-1185">Reference proteome</keyword>
<evidence type="ECO:0000256" key="1">
    <source>
        <dbReference type="ARBA" id="ARBA00022723"/>
    </source>
</evidence>
<evidence type="ECO:0000313" key="7">
    <source>
        <dbReference type="EMBL" id="CAK75041.1"/>
    </source>
</evidence>
<dbReference type="InterPro" id="IPR008984">
    <property type="entry name" value="SMAD_FHA_dom_sf"/>
</dbReference>
<keyword evidence="1" id="KW-0479">Metal-binding</keyword>
<dbReference type="SUPFAM" id="SSF49879">
    <property type="entry name" value="SMAD/FHA domain"/>
    <property type="match status" value="1"/>
</dbReference>
<sequence length="451" mass="51894">MGACTSTKQKRYEIVRTLMPYKVHIMAIIWPKNQHNLFDFESSSYCVKEIEVDFSAQLATVDKELVALTKSEWARNSIEIANITLNEQQAFINSISQQQDHKLWAVLKSEANQFQSIDVRCFINIKHLDLKIGDIVKLGRVRMQLLEYAFMPTCDEATQYQDEQEEDIQTISDVASCRICFSSKASETNPLISPCKCEGSVKYIHLECLQKWIGIQLKIKQGEHFIQYLCKRLDCEICKFTFRNTYTFQDKSYSVLKLPKPKSSYITFKITNDDKSKEAMIYVVEIGEKTELKIGRIPDCDIKLRDISVSRSHAMMKLIPTSKHTAENPDYIIRVQDCKSKFGTLVLAQDEDLLVIPEDGKSPILFQTGRVLLQCVQKKKINQKPAYKHPDNVVLIQIETKPQLDQQEQMQDSFVTHDELTAGDIIINNSQNPQKPQANMDVKEDSICDER</sequence>
<protein>
    <recommendedName>
        <fullName evidence="9">FHA domain-containing protein</fullName>
    </recommendedName>
</protein>
<dbReference type="SMART" id="SM00744">
    <property type="entry name" value="RINGv"/>
    <property type="match status" value="1"/>
</dbReference>
<dbReference type="InterPro" id="IPR011016">
    <property type="entry name" value="Znf_RING-CH"/>
</dbReference>
<evidence type="ECO:0000256" key="3">
    <source>
        <dbReference type="ARBA" id="ARBA00022833"/>
    </source>
</evidence>
<dbReference type="Pfam" id="PF12906">
    <property type="entry name" value="RINGv"/>
    <property type="match status" value="1"/>
</dbReference>
<evidence type="ECO:0000256" key="2">
    <source>
        <dbReference type="ARBA" id="ARBA00022771"/>
    </source>
</evidence>
<dbReference type="OrthoDB" id="264354at2759"/>
<feature type="compositionally biased region" description="Polar residues" evidence="4">
    <location>
        <begin position="428"/>
        <end position="437"/>
    </location>
</feature>
<dbReference type="HOGENOM" id="CLU_034613_1_0_1"/>
<dbReference type="PROSITE" id="PS50006">
    <property type="entry name" value="FHA_DOMAIN"/>
    <property type="match status" value="1"/>
</dbReference>
<feature type="region of interest" description="Disordered" evidence="4">
    <location>
        <begin position="428"/>
        <end position="451"/>
    </location>
</feature>
<dbReference type="PANTHER" id="PTHR46210">
    <property type="entry name" value="FHA DOMAIN-CONTAINING PROTEIN"/>
    <property type="match status" value="1"/>
</dbReference>
<dbReference type="PROSITE" id="PS51292">
    <property type="entry name" value="ZF_RING_CH"/>
    <property type="match status" value="1"/>
</dbReference>
<dbReference type="InterPro" id="IPR013083">
    <property type="entry name" value="Znf_RING/FYVE/PHD"/>
</dbReference>
<evidence type="ECO:0000256" key="4">
    <source>
        <dbReference type="SAM" id="MobiDB-lite"/>
    </source>
</evidence>
<dbReference type="SUPFAM" id="SSF57850">
    <property type="entry name" value="RING/U-box"/>
    <property type="match status" value="1"/>
</dbReference>
<keyword evidence="2" id="KW-0863">Zinc-finger</keyword>
<feature type="compositionally biased region" description="Basic and acidic residues" evidence="4">
    <location>
        <begin position="441"/>
        <end position="451"/>
    </location>
</feature>
<dbReference type="Pfam" id="PF00498">
    <property type="entry name" value="FHA"/>
    <property type="match status" value="1"/>
</dbReference>
<evidence type="ECO:0000313" key="8">
    <source>
        <dbReference type="Proteomes" id="UP000000600"/>
    </source>
</evidence>
<dbReference type="RefSeq" id="XP_001442438.1">
    <property type="nucleotide sequence ID" value="XM_001442401.1"/>
</dbReference>
<evidence type="ECO:0008006" key="9">
    <source>
        <dbReference type="Google" id="ProtNLM"/>
    </source>
</evidence>
<name>A0CW74_PARTE</name>
<reference evidence="7 8" key="1">
    <citation type="journal article" date="2006" name="Nature">
        <title>Global trends of whole-genome duplications revealed by the ciliate Paramecium tetraurelia.</title>
        <authorList>
            <consortium name="Genoscope"/>
            <person name="Aury J.-M."/>
            <person name="Jaillon O."/>
            <person name="Duret L."/>
            <person name="Noel B."/>
            <person name="Jubin C."/>
            <person name="Porcel B.M."/>
            <person name="Segurens B."/>
            <person name="Daubin V."/>
            <person name="Anthouard V."/>
            <person name="Aiach N."/>
            <person name="Arnaiz O."/>
            <person name="Billaut A."/>
            <person name="Beisson J."/>
            <person name="Blanc I."/>
            <person name="Bouhouche K."/>
            <person name="Camara F."/>
            <person name="Duharcourt S."/>
            <person name="Guigo R."/>
            <person name="Gogendeau D."/>
            <person name="Katinka M."/>
            <person name="Keller A.-M."/>
            <person name="Kissmehl R."/>
            <person name="Klotz C."/>
            <person name="Koll F."/>
            <person name="Le Moue A."/>
            <person name="Lepere C."/>
            <person name="Malinsky S."/>
            <person name="Nowacki M."/>
            <person name="Nowak J.K."/>
            <person name="Plattner H."/>
            <person name="Poulain J."/>
            <person name="Ruiz F."/>
            <person name="Serrano V."/>
            <person name="Zagulski M."/>
            <person name="Dessen P."/>
            <person name="Betermier M."/>
            <person name="Weissenbach J."/>
            <person name="Scarpelli C."/>
            <person name="Schachter V."/>
            <person name="Sperling L."/>
            <person name="Meyer E."/>
            <person name="Cohen J."/>
            <person name="Wincker P."/>
        </authorList>
    </citation>
    <scope>NUCLEOTIDE SEQUENCE [LARGE SCALE GENOMIC DNA]</scope>
    <source>
        <strain evidence="7 8">Stock d4-2</strain>
    </source>
</reference>
<dbReference type="Gene3D" id="2.60.200.20">
    <property type="match status" value="1"/>
</dbReference>
<proteinExistence type="predicted"/>
<dbReference type="Gene3D" id="3.30.40.10">
    <property type="entry name" value="Zinc/RING finger domain, C3HC4 (zinc finger)"/>
    <property type="match status" value="1"/>
</dbReference>
<dbReference type="CDD" id="cd16495">
    <property type="entry name" value="RING_CH-C4HC3_MARCH"/>
    <property type="match status" value="1"/>
</dbReference>
<evidence type="ECO:0000259" key="5">
    <source>
        <dbReference type="PROSITE" id="PS50006"/>
    </source>
</evidence>
<dbReference type="STRING" id="5888.A0CW74"/>
<dbReference type="eggNOG" id="KOG1609">
    <property type="taxonomic scope" value="Eukaryota"/>
</dbReference>